<proteinExistence type="predicted"/>
<protein>
    <submittedName>
        <fullName evidence="1">Uncharacterized protein</fullName>
    </submittedName>
</protein>
<gene>
    <name evidence="1" type="ORF">FRX31_017771</name>
</gene>
<dbReference type="AlphaFoldDB" id="A0A7J6W6I2"/>
<accession>A0A7J6W6I2</accession>
<evidence type="ECO:0000313" key="1">
    <source>
        <dbReference type="EMBL" id="KAF5192643.1"/>
    </source>
</evidence>
<dbReference type="Proteomes" id="UP000554482">
    <property type="component" value="Unassembled WGS sequence"/>
</dbReference>
<organism evidence="1 2">
    <name type="scientific">Thalictrum thalictroides</name>
    <name type="common">Rue-anemone</name>
    <name type="synonym">Anemone thalictroides</name>
    <dbReference type="NCBI Taxonomy" id="46969"/>
    <lineage>
        <taxon>Eukaryota</taxon>
        <taxon>Viridiplantae</taxon>
        <taxon>Streptophyta</taxon>
        <taxon>Embryophyta</taxon>
        <taxon>Tracheophyta</taxon>
        <taxon>Spermatophyta</taxon>
        <taxon>Magnoliopsida</taxon>
        <taxon>Ranunculales</taxon>
        <taxon>Ranunculaceae</taxon>
        <taxon>Thalictroideae</taxon>
        <taxon>Thalictrum</taxon>
    </lineage>
</organism>
<name>A0A7J6W6I2_THATH</name>
<keyword evidence="2" id="KW-1185">Reference proteome</keyword>
<reference evidence="1 2" key="1">
    <citation type="submission" date="2020-06" db="EMBL/GenBank/DDBJ databases">
        <title>Transcriptomic and genomic resources for Thalictrum thalictroides and T. hernandezii: Facilitating candidate gene discovery in an emerging model plant lineage.</title>
        <authorList>
            <person name="Arias T."/>
            <person name="Riano-Pachon D.M."/>
            <person name="Di Stilio V.S."/>
        </authorList>
    </citation>
    <scope>NUCLEOTIDE SEQUENCE [LARGE SCALE GENOMIC DNA]</scope>
    <source>
        <strain evidence="2">cv. WT478/WT964</strain>
        <tissue evidence="1">Leaves</tissue>
    </source>
</reference>
<evidence type="ECO:0000313" key="2">
    <source>
        <dbReference type="Proteomes" id="UP000554482"/>
    </source>
</evidence>
<sequence length="72" mass="8164">MKGKYFPSQDFHSLRDMLKLGIQWEVGDGTNISAWHDNWINGLFATPKNLSTVISISLRILFIRTANVGNKT</sequence>
<dbReference type="EMBL" id="JABWDY010021113">
    <property type="protein sequence ID" value="KAF5192643.1"/>
    <property type="molecule type" value="Genomic_DNA"/>
</dbReference>
<comment type="caution">
    <text evidence="1">The sequence shown here is derived from an EMBL/GenBank/DDBJ whole genome shotgun (WGS) entry which is preliminary data.</text>
</comment>